<name>A0A7W7I6R2_9ACTN</name>
<evidence type="ECO:0000256" key="2">
    <source>
        <dbReference type="SAM" id="SignalP"/>
    </source>
</evidence>
<protein>
    <recommendedName>
        <fullName evidence="5">Lipoprotein</fullName>
    </recommendedName>
</protein>
<evidence type="ECO:0000313" key="4">
    <source>
        <dbReference type="Proteomes" id="UP000578112"/>
    </source>
</evidence>
<evidence type="ECO:0000313" key="3">
    <source>
        <dbReference type="EMBL" id="MBB4767430.1"/>
    </source>
</evidence>
<keyword evidence="4" id="KW-1185">Reference proteome</keyword>
<organism evidence="3 4">
    <name type="scientific">Actinoplanes digitatis</name>
    <dbReference type="NCBI Taxonomy" id="1868"/>
    <lineage>
        <taxon>Bacteria</taxon>
        <taxon>Bacillati</taxon>
        <taxon>Actinomycetota</taxon>
        <taxon>Actinomycetes</taxon>
        <taxon>Micromonosporales</taxon>
        <taxon>Micromonosporaceae</taxon>
        <taxon>Actinoplanes</taxon>
    </lineage>
</organism>
<keyword evidence="2" id="KW-0732">Signal</keyword>
<reference evidence="3 4" key="1">
    <citation type="submission" date="2020-08" db="EMBL/GenBank/DDBJ databases">
        <title>Sequencing the genomes of 1000 actinobacteria strains.</title>
        <authorList>
            <person name="Klenk H.-P."/>
        </authorList>
    </citation>
    <scope>NUCLEOTIDE SEQUENCE [LARGE SCALE GENOMIC DNA]</scope>
    <source>
        <strain evidence="3 4">DSM 43149</strain>
    </source>
</reference>
<accession>A0A7W7I6R2</accession>
<evidence type="ECO:0008006" key="5">
    <source>
        <dbReference type="Google" id="ProtNLM"/>
    </source>
</evidence>
<dbReference type="Proteomes" id="UP000578112">
    <property type="component" value="Unassembled WGS sequence"/>
</dbReference>
<gene>
    <name evidence="3" type="ORF">BJ971_007986</name>
</gene>
<dbReference type="RefSeq" id="WP_184998443.1">
    <property type="nucleotide sequence ID" value="NZ_BOMK01000076.1"/>
</dbReference>
<sequence>MRNTLAVLALGVCLLTAACGQDADPAAAPPAAIPPSDSAPASPSQPAPTGTPAASKSAAAPATTSPKRSATASPSKRKSSPKPTATDARSDANAACDATFKSDDRLTAVKEANGPLKVNKGSSEAEIAAAVKALRAGYQADIQAVTGARRLTTDADVRDALSALIASRKAVVGLLDSAGSDLTKKNAALNTVAEVNATGGLWRYPEGVCFEFVD</sequence>
<dbReference type="PROSITE" id="PS51257">
    <property type="entry name" value="PROKAR_LIPOPROTEIN"/>
    <property type="match status" value="1"/>
</dbReference>
<feature type="chain" id="PRO_5039546368" description="Lipoprotein" evidence="2">
    <location>
        <begin position="24"/>
        <end position="214"/>
    </location>
</feature>
<comment type="caution">
    <text evidence="3">The sequence shown here is derived from an EMBL/GenBank/DDBJ whole genome shotgun (WGS) entry which is preliminary data.</text>
</comment>
<feature type="compositionally biased region" description="Low complexity" evidence="1">
    <location>
        <begin position="34"/>
        <end position="74"/>
    </location>
</feature>
<dbReference type="AlphaFoldDB" id="A0A7W7I6R2"/>
<proteinExistence type="predicted"/>
<evidence type="ECO:0000256" key="1">
    <source>
        <dbReference type="SAM" id="MobiDB-lite"/>
    </source>
</evidence>
<feature type="signal peptide" evidence="2">
    <location>
        <begin position="1"/>
        <end position="23"/>
    </location>
</feature>
<feature type="region of interest" description="Disordered" evidence="1">
    <location>
        <begin position="23"/>
        <end position="93"/>
    </location>
</feature>
<dbReference type="EMBL" id="JACHNH010000001">
    <property type="protein sequence ID" value="MBB4767430.1"/>
    <property type="molecule type" value="Genomic_DNA"/>
</dbReference>